<dbReference type="AlphaFoldDB" id="A0AAN6G4X4"/>
<organism evidence="3 4">
    <name type="scientific">Tilletia horrida</name>
    <dbReference type="NCBI Taxonomy" id="155126"/>
    <lineage>
        <taxon>Eukaryota</taxon>
        <taxon>Fungi</taxon>
        <taxon>Dikarya</taxon>
        <taxon>Basidiomycota</taxon>
        <taxon>Ustilaginomycotina</taxon>
        <taxon>Exobasidiomycetes</taxon>
        <taxon>Tilletiales</taxon>
        <taxon>Tilletiaceae</taxon>
        <taxon>Tilletia</taxon>
    </lineage>
</organism>
<comment type="caution">
    <text evidence="3">The sequence shown here is derived from an EMBL/GenBank/DDBJ whole genome shotgun (WGS) entry which is preliminary data.</text>
</comment>
<proteinExistence type="predicted"/>
<sequence length="210" mass="21698">MKTFHSTSTTTLLLLSLVALRASGQPVPPSSPEVRADNASPRDALSTVRPSALLTSEVIRGGVGPVRGPTWPAEGYEEVLPAGHGMILPRSSDSTRALVEGRGNNVDPLSRRSVISVLMKNKKLALGGAALVGLLQSVLRRDDADEHLVHAPAAAFLHSRDLAAAPAPAAAAQPASADTVSPGSLVFIAAPNAWPTEMGSASRAVRAERG</sequence>
<name>A0AAN6G4X4_9BASI</name>
<gene>
    <name evidence="3" type="ORF">OC842_007045</name>
</gene>
<dbReference type="EMBL" id="JAPDMQ010000773">
    <property type="protein sequence ID" value="KAK0520609.1"/>
    <property type="molecule type" value="Genomic_DNA"/>
</dbReference>
<evidence type="ECO:0000256" key="2">
    <source>
        <dbReference type="SAM" id="SignalP"/>
    </source>
</evidence>
<feature type="signal peptide" evidence="2">
    <location>
        <begin position="1"/>
        <end position="24"/>
    </location>
</feature>
<evidence type="ECO:0000313" key="3">
    <source>
        <dbReference type="EMBL" id="KAK0520609.1"/>
    </source>
</evidence>
<accession>A0AAN6G4X4</accession>
<dbReference type="Proteomes" id="UP001176521">
    <property type="component" value="Unassembled WGS sequence"/>
</dbReference>
<keyword evidence="2" id="KW-0732">Signal</keyword>
<keyword evidence="4" id="KW-1185">Reference proteome</keyword>
<evidence type="ECO:0000313" key="4">
    <source>
        <dbReference type="Proteomes" id="UP001176521"/>
    </source>
</evidence>
<evidence type="ECO:0000256" key="1">
    <source>
        <dbReference type="SAM" id="MobiDB-lite"/>
    </source>
</evidence>
<feature type="non-terminal residue" evidence="3">
    <location>
        <position position="210"/>
    </location>
</feature>
<reference evidence="3" key="1">
    <citation type="journal article" date="2023" name="PhytoFront">
        <title>Draft Genome Resources of Seven Strains of Tilletia horrida, Causal Agent of Kernel Smut of Rice.</title>
        <authorList>
            <person name="Khanal S."/>
            <person name="Antony Babu S."/>
            <person name="Zhou X.G."/>
        </authorList>
    </citation>
    <scope>NUCLEOTIDE SEQUENCE</scope>
    <source>
        <strain evidence="3">TX3</strain>
    </source>
</reference>
<feature type="chain" id="PRO_5043026372" description="Secreted protein" evidence="2">
    <location>
        <begin position="25"/>
        <end position="210"/>
    </location>
</feature>
<evidence type="ECO:0008006" key="5">
    <source>
        <dbReference type="Google" id="ProtNLM"/>
    </source>
</evidence>
<protein>
    <recommendedName>
        <fullName evidence="5">Secreted protein</fullName>
    </recommendedName>
</protein>
<feature type="region of interest" description="Disordered" evidence="1">
    <location>
        <begin position="24"/>
        <end position="47"/>
    </location>
</feature>